<dbReference type="Gene3D" id="3.40.1410.10">
    <property type="entry name" value="Chorismate lyase-like"/>
    <property type="match status" value="1"/>
</dbReference>
<dbReference type="SMART" id="SM00345">
    <property type="entry name" value="HTH_GNTR"/>
    <property type="match status" value="1"/>
</dbReference>
<gene>
    <name evidence="5" type="ORF">EKE94_12365</name>
</gene>
<keyword evidence="1" id="KW-0805">Transcription regulation</keyword>
<dbReference type="Pfam" id="PF00392">
    <property type="entry name" value="GntR"/>
    <property type="match status" value="1"/>
</dbReference>
<dbReference type="SMART" id="SM00866">
    <property type="entry name" value="UTRA"/>
    <property type="match status" value="1"/>
</dbReference>
<evidence type="ECO:0000256" key="1">
    <source>
        <dbReference type="ARBA" id="ARBA00023015"/>
    </source>
</evidence>
<keyword evidence="6" id="KW-1185">Reference proteome</keyword>
<dbReference type="InterPro" id="IPR050679">
    <property type="entry name" value="Bact_HTH_transcr_reg"/>
</dbReference>
<dbReference type="PROSITE" id="PS50949">
    <property type="entry name" value="HTH_GNTR"/>
    <property type="match status" value="1"/>
</dbReference>
<feature type="domain" description="HTH gntR-type" evidence="4">
    <location>
        <begin position="16"/>
        <end position="84"/>
    </location>
</feature>
<proteinExistence type="predicted"/>
<dbReference type="InterPro" id="IPR036388">
    <property type="entry name" value="WH-like_DNA-bd_sf"/>
</dbReference>
<dbReference type="InterPro" id="IPR000524">
    <property type="entry name" value="Tscrpt_reg_HTH_GntR"/>
</dbReference>
<name>A0A438AF72_9RHOB</name>
<dbReference type="Gene3D" id="1.10.10.10">
    <property type="entry name" value="Winged helix-like DNA-binding domain superfamily/Winged helix DNA-binding domain"/>
    <property type="match status" value="1"/>
</dbReference>
<dbReference type="AlphaFoldDB" id="A0A438AF72"/>
<dbReference type="EMBL" id="RQXX01000004">
    <property type="protein sequence ID" value="RVV97354.1"/>
    <property type="molecule type" value="Genomic_DNA"/>
</dbReference>
<dbReference type="Pfam" id="PF07702">
    <property type="entry name" value="UTRA"/>
    <property type="match status" value="1"/>
</dbReference>
<sequence length="243" mass="25749">MTAPDHDPGTNSTPELPRYRALANLLTQQIESGEFAPGAALPPERALAEMHAVSRVTIRKAIEQLSGVGLVEQRRGAGTFVARRVSQPLSILTSFSEDVAARGMVAKSRLVSSGTGIASPEEVIGLGVPPGTAVTRITRLRSADGQPLALEASTVLHDALPDPDMVTTSLYAVLGDRGMRPVRAVQRLTAVAIDAYAAGLLKVAPGAPALLINRIGYAADDRAVEFTRSTFRGDRWDFVTELS</sequence>
<accession>A0A438AF72</accession>
<keyword evidence="2" id="KW-0238">DNA-binding</keyword>
<dbReference type="SUPFAM" id="SSF64288">
    <property type="entry name" value="Chorismate lyase-like"/>
    <property type="match status" value="1"/>
</dbReference>
<evidence type="ECO:0000259" key="4">
    <source>
        <dbReference type="PROSITE" id="PS50949"/>
    </source>
</evidence>
<dbReference type="GO" id="GO:0003677">
    <property type="term" value="F:DNA binding"/>
    <property type="evidence" value="ECO:0007669"/>
    <property type="project" value="UniProtKB-KW"/>
</dbReference>
<evidence type="ECO:0000256" key="2">
    <source>
        <dbReference type="ARBA" id="ARBA00023125"/>
    </source>
</evidence>
<dbReference type="InterPro" id="IPR011663">
    <property type="entry name" value="UTRA"/>
</dbReference>
<dbReference type="InterPro" id="IPR028978">
    <property type="entry name" value="Chorismate_lyase_/UTRA_dom_sf"/>
</dbReference>
<dbReference type="OrthoDB" id="7173258at2"/>
<evidence type="ECO:0000256" key="3">
    <source>
        <dbReference type="ARBA" id="ARBA00023163"/>
    </source>
</evidence>
<protein>
    <submittedName>
        <fullName evidence="5">GntR family transcriptional regulator</fullName>
    </submittedName>
</protein>
<dbReference type="PANTHER" id="PTHR44846">
    <property type="entry name" value="MANNOSYL-D-GLYCERATE TRANSPORT/METABOLISM SYSTEM REPRESSOR MNGR-RELATED"/>
    <property type="match status" value="1"/>
</dbReference>
<keyword evidence="3" id="KW-0804">Transcription</keyword>
<evidence type="ECO:0000313" key="5">
    <source>
        <dbReference type="EMBL" id="RVV97354.1"/>
    </source>
</evidence>
<comment type="caution">
    <text evidence="5">The sequence shown here is derived from an EMBL/GenBank/DDBJ whole genome shotgun (WGS) entry which is preliminary data.</text>
</comment>
<dbReference type="SUPFAM" id="SSF46785">
    <property type="entry name" value="Winged helix' DNA-binding domain"/>
    <property type="match status" value="1"/>
</dbReference>
<reference evidence="5 6" key="1">
    <citation type="submission" date="2018-11" db="EMBL/GenBank/DDBJ databases">
        <title>Mesobaculum littorinae gen. nov., sp. nov., isolated from Littorina scabra that represents a novel genus of the order Rhodobacteraceae.</title>
        <authorList>
            <person name="Li F."/>
        </authorList>
    </citation>
    <scope>NUCLEOTIDE SEQUENCE [LARGE SCALE GENOMIC DNA]</scope>
    <source>
        <strain evidence="5 6">M0103</strain>
    </source>
</reference>
<dbReference type="GO" id="GO:0045892">
    <property type="term" value="P:negative regulation of DNA-templated transcription"/>
    <property type="evidence" value="ECO:0007669"/>
    <property type="project" value="TreeGrafter"/>
</dbReference>
<dbReference type="RefSeq" id="WP_127906950.1">
    <property type="nucleotide sequence ID" value="NZ_RQXX01000004.1"/>
</dbReference>
<evidence type="ECO:0000313" key="6">
    <source>
        <dbReference type="Proteomes" id="UP000285908"/>
    </source>
</evidence>
<dbReference type="Proteomes" id="UP000285908">
    <property type="component" value="Unassembled WGS sequence"/>
</dbReference>
<dbReference type="PANTHER" id="PTHR44846:SF1">
    <property type="entry name" value="MANNOSYL-D-GLYCERATE TRANSPORT_METABOLISM SYSTEM REPRESSOR MNGR-RELATED"/>
    <property type="match status" value="1"/>
</dbReference>
<dbReference type="GO" id="GO:0003700">
    <property type="term" value="F:DNA-binding transcription factor activity"/>
    <property type="evidence" value="ECO:0007669"/>
    <property type="project" value="InterPro"/>
</dbReference>
<dbReference type="CDD" id="cd07377">
    <property type="entry name" value="WHTH_GntR"/>
    <property type="match status" value="1"/>
</dbReference>
<dbReference type="PRINTS" id="PR00035">
    <property type="entry name" value="HTHGNTR"/>
</dbReference>
<organism evidence="5 6">
    <name type="scientific">Mesobaculum littorinae</name>
    <dbReference type="NCBI Taxonomy" id="2486419"/>
    <lineage>
        <taxon>Bacteria</taxon>
        <taxon>Pseudomonadati</taxon>
        <taxon>Pseudomonadota</taxon>
        <taxon>Alphaproteobacteria</taxon>
        <taxon>Rhodobacterales</taxon>
        <taxon>Roseobacteraceae</taxon>
        <taxon>Mesobaculum</taxon>
    </lineage>
</organism>
<dbReference type="InterPro" id="IPR036390">
    <property type="entry name" value="WH_DNA-bd_sf"/>
</dbReference>